<evidence type="ECO:0000256" key="3">
    <source>
        <dbReference type="ARBA" id="ARBA00022553"/>
    </source>
</evidence>
<dbReference type="InterPro" id="IPR050482">
    <property type="entry name" value="Sensor_HK_TwoCompSys"/>
</dbReference>
<evidence type="ECO:0000256" key="8">
    <source>
        <dbReference type="ARBA" id="ARBA00023012"/>
    </source>
</evidence>
<dbReference type="InterPro" id="IPR036890">
    <property type="entry name" value="HATPase_C_sf"/>
</dbReference>
<dbReference type="PANTHER" id="PTHR24421:SF10">
    <property type="entry name" value="NITRATE_NITRITE SENSOR PROTEIN NARQ"/>
    <property type="match status" value="1"/>
</dbReference>
<dbReference type="SMART" id="SM00387">
    <property type="entry name" value="HATPase_c"/>
    <property type="match status" value="1"/>
</dbReference>
<keyword evidence="3" id="KW-0597">Phosphoprotein</keyword>
<dbReference type="Pfam" id="PF08447">
    <property type="entry name" value="PAS_3"/>
    <property type="match status" value="1"/>
</dbReference>
<feature type="domain" description="Histidine kinase" evidence="9">
    <location>
        <begin position="438"/>
        <end position="528"/>
    </location>
</feature>
<dbReference type="InterPro" id="IPR000014">
    <property type="entry name" value="PAS"/>
</dbReference>
<evidence type="ECO:0000313" key="11">
    <source>
        <dbReference type="Proteomes" id="UP001300692"/>
    </source>
</evidence>
<evidence type="ECO:0000256" key="1">
    <source>
        <dbReference type="ARBA" id="ARBA00000085"/>
    </source>
</evidence>
<keyword evidence="7" id="KW-0067">ATP-binding</keyword>
<comment type="caution">
    <text evidence="10">The sequence shown here is derived from an EMBL/GenBank/DDBJ whole genome shotgun (WGS) entry which is preliminary data.</text>
</comment>
<evidence type="ECO:0000256" key="5">
    <source>
        <dbReference type="ARBA" id="ARBA00022741"/>
    </source>
</evidence>
<dbReference type="Proteomes" id="UP001300692">
    <property type="component" value="Unassembled WGS sequence"/>
</dbReference>
<dbReference type="InterPro" id="IPR011712">
    <property type="entry name" value="Sig_transdc_His_kin_sub3_dim/P"/>
</dbReference>
<keyword evidence="4" id="KW-0808">Transferase</keyword>
<keyword evidence="5" id="KW-0547">Nucleotide-binding</keyword>
<dbReference type="Gene3D" id="3.30.450.40">
    <property type="match status" value="1"/>
</dbReference>
<organism evidence="10 11">
    <name type="scientific">Reichenbachiella ulvae</name>
    <dbReference type="NCBI Taxonomy" id="2980104"/>
    <lineage>
        <taxon>Bacteria</taxon>
        <taxon>Pseudomonadati</taxon>
        <taxon>Bacteroidota</taxon>
        <taxon>Cytophagia</taxon>
        <taxon>Cytophagales</taxon>
        <taxon>Reichenbachiellaceae</taxon>
        <taxon>Reichenbachiella</taxon>
    </lineage>
</organism>
<name>A0ABT3CPU8_9BACT</name>
<reference evidence="10 11" key="1">
    <citation type="submission" date="2022-10" db="EMBL/GenBank/DDBJ databases">
        <title>Comparative genomics and taxonomic characterization of three novel marine species of genus Reichenbachiella exhibiting antioxidant and polysaccharide degradation activities.</title>
        <authorList>
            <person name="Muhammad N."/>
            <person name="Lee Y.-J."/>
            <person name="Ko J."/>
            <person name="Kim S.-G."/>
        </authorList>
    </citation>
    <scope>NUCLEOTIDE SEQUENCE [LARGE SCALE GENOMIC DNA]</scope>
    <source>
        <strain evidence="10 11">ABR2-5</strain>
    </source>
</reference>
<dbReference type="PANTHER" id="PTHR24421">
    <property type="entry name" value="NITRATE/NITRITE SENSOR PROTEIN NARX-RELATED"/>
    <property type="match status" value="1"/>
</dbReference>
<proteinExistence type="predicted"/>
<dbReference type="EC" id="2.7.13.3" evidence="2"/>
<dbReference type="PROSITE" id="PS50109">
    <property type="entry name" value="HIS_KIN"/>
    <property type="match status" value="1"/>
</dbReference>
<dbReference type="Gene3D" id="1.20.5.1930">
    <property type="match status" value="1"/>
</dbReference>
<dbReference type="SUPFAM" id="SSF55781">
    <property type="entry name" value="GAF domain-like"/>
    <property type="match status" value="1"/>
</dbReference>
<comment type="catalytic activity">
    <reaction evidence="1">
        <text>ATP + protein L-histidine = ADP + protein N-phospho-L-histidine.</text>
        <dbReference type="EC" id="2.7.13.3"/>
    </reaction>
</comment>
<dbReference type="Gene3D" id="3.30.565.10">
    <property type="entry name" value="Histidine kinase-like ATPase, C-terminal domain"/>
    <property type="match status" value="1"/>
</dbReference>
<dbReference type="InterPro" id="IPR035965">
    <property type="entry name" value="PAS-like_dom_sf"/>
</dbReference>
<evidence type="ECO:0000256" key="4">
    <source>
        <dbReference type="ARBA" id="ARBA00022679"/>
    </source>
</evidence>
<dbReference type="InterPro" id="IPR013655">
    <property type="entry name" value="PAS_fold_3"/>
</dbReference>
<protein>
    <recommendedName>
        <fullName evidence="2">histidine kinase</fullName>
        <ecNumber evidence="2">2.7.13.3</ecNumber>
    </recommendedName>
</protein>
<dbReference type="InterPro" id="IPR003594">
    <property type="entry name" value="HATPase_dom"/>
</dbReference>
<dbReference type="CDD" id="cd00130">
    <property type="entry name" value="PAS"/>
    <property type="match status" value="1"/>
</dbReference>
<dbReference type="SUPFAM" id="SSF55874">
    <property type="entry name" value="ATPase domain of HSP90 chaperone/DNA topoisomerase II/histidine kinase"/>
    <property type="match status" value="1"/>
</dbReference>
<accession>A0ABT3CPU8</accession>
<evidence type="ECO:0000256" key="7">
    <source>
        <dbReference type="ARBA" id="ARBA00022840"/>
    </source>
</evidence>
<evidence type="ECO:0000256" key="2">
    <source>
        <dbReference type="ARBA" id="ARBA00012438"/>
    </source>
</evidence>
<dbReference type="InterPro" id="IPR005467">
    <property type="entry name" value="His_kinase_dom"/>
</dbReference>
<dbReference type="Gene3D" id="3.30.450.20">
    <property type="entry name" value="PAS domain"/>
    <property type="match status" value="1"/>
</dbReference>
<dbReference type="InterPro" id="IPR029016">
    <property type="entry name" value="GAF-like_dom_sf"/>
</dbReference>
<gene>
    <name evidence="10" type="ORF">N7U62_02690</name>
</gene>
<keyword evidence="8" id="KW-0902">Two-component regulatory system</keyword>
<evidence type="ECO:0000259" key="9">
    <source>
        <dbReference type="PROSITE" id="PS50109"/>
    </source>
</evidence>
<dbReference type="Pfam" id="PF07730">
    <property type="entry name" value="HisKA_3"/>
    <property type="match status" value="1"/>
</dbReference>
<dbReference type="Pfam" id="PF02518">
    <property type="entry name" value="HATPase_c"/>
    <property type="match status" value="1"/>
</dbReference>
<dbReference type="EMBL" id="JAOYOD010000001">
    <property type="protein sequence ID" value="MCV9385549.1"/>
    <property type="molecule type" value="Genomic_DNA"/>
</dbReference>
<keyword evidence="11" id="KW-1185">Reference proteome</keyword>
<sequence length="542" mass="62064">MPEDRESQDDALVAVSKAINELIINKNFSEALDQSLKYIGKAFNGDAFILEVGLNKDKEFVLDMKHYYMQVFDQTRLQLNRERSLSAFPEVSNMLKQGKSYTFKKSTAKPEMVSSLNKTGGKAGIIVPIFMKQNFWGVLSLNTIEEEREWGRATVAVMETLAKSIGVSLEKLNYGESLSEEIVAQSRVIVENNRRFESLVYNVPGIVFRCRFDKHWTMDFISDYVFELTGHRSDQFLPPKSEVTFDSLIHPNDREFVWMEVQRQLKKSSFYKVNYRITDAEDRVKWFWEQGVKQENEHGEEMLEGCIIDISDRVENHEKVVAATMETEDRARSYFSRELHDNLQQLLTTAHLNLEHAKKRSDEGAMKFLNNASGSLKEAIQHTRDLSHKLMPKTIEDYGYVAAVEALLDSLPSESDPHFQLQHNMQEGELPKTMALSLYRITQEAINNILKHAEAKQVMIQLMRHPDQLLLSIEDDGKGFDYKEVLDAESGFGLNSMISRATSIGAQLFVESAPGKGTQLFIEIPYQTDKENEAVESENIAR</sequence>
<dbReference type="SUPFAM" id="SSF55785">
    <property type="entry name" value="PYP-like sensor domain (PAS domain)"/>
    <property type="match status" value="1"/>
</dbReference>
<dbReference type="CDD" id="cd16917">
    <property type="entry name" value="HATPase_UhpB-NarQ-NarX-like"/>
    <property type="match status" value="1"/>
</dbReference>
<keyword evidence="6" id="KW-0418">Kinase</keyword>
<evidence type="ECO:0000313" key="10">
    <source>
        <dbReference type="EMBL" id="MCV9385549.1"/>
    </source>
</evidence>
<dbReference type="RefSeq" id="WP_264136335.1">
    <property type="nucleotide sequence ID" value="NZ_JAOYOD010000001.1"/>
</dbReference>
<evidence type="ECO:0000256" key="6">
    <source>
        <dbReference type="ARBA" id="ARBA00022777"/>
    </source>
</evidence>